<comment type="caution">
    <text evidence="6">The sequence shown here is derived from an EMBL/GenBank/DDBJ whole genome shotgun (WGS) entry which is preliminary data.</text>
</comment>
<dbReference type="InterPro" id="IPR037026">
    <property type="entry name" value="Vgr_OB-fold_dom_sf"/>
</dbReference>
<dbReference type="InterPro" id="IPR006533">
    <property type="entry name" value="T6SS_Vgr_RhsGE"/>
</dbReference>
<dbReference type="InterPro" id="IPR017847">
    <property type="entry name" value="T6SS_RhsGE_Vgr_subset"/>
</dbReference>
<sequence>MATFVQTALPVQITTPFGANTLLVRNFQGGEAISELFSYDLELYSASSSLDFTQIIGQPVTLQIQLSSGSFQYVNGIVGRFTQAGCDERFTTYLAELHPWLWMLTMSADCRIFQNMNTLDIVKQIFSGLGFSDFSDKTTGSYSAREYCVQYRETAFAFVSRLLEEEGISYYFTHDASKHTMVLVDDTSSWGTCPGLTSARYIGSPEPRYDSDDMVLDCVVDQSVTAGQYKADDFNFTIPATQLLATASGSDTSRSVYDYPGLYTAQSDGETITSRRLAMLQTEAKTLRGSSLCRAFHAGCTFTLANHYRSDLNASYVIRRLTMRGNQDDYTNSFEAFPAATTFHPPQITPRPVIAGTQTASVVGKAGEEIWTDQYGRVVVQFHWDQLGQNNETSSCWVRVAQGWAGNLWGSIYIPRIGQEVIVSFLEGNPDRPLITGCVYNAQQQVPYTLPDNQTRSTLKSSSSKGGSGFNEICFEDKAGSEEIFIQAQKDMTVSILNNESLTVAGTRTLSVTGNESHTNKGDYTSNISGNFTLKVSGNLSIEASGSVSIKSGTDFANTAGTSLTNKSGTDMMNDAGTSLTNKASASQTVDGGGMLTVKGGMVKIN</sequence>
<dbReference type="Pfam" id="PF04717">
    <property type="entry name" value="Phage_base_V"/>
    <property type="match status" value="1"/>
</dbReference>
<dbReference type="SUPFAM" id="SSF69279">
    <property type="entry name" value="Phage tail proteins"/>
    <property type="match status" value="2"/>
</dbReference>
<dbReference type="Gene3D" id="4.10.220.110">
    <property type="match status" value="1"/>
</dbReference>
<dbReference type="GO" id="GO:0005576">
    <property type="term" value="C:extracellular region"/>
    <property type="evidence" value="ECO:0007669"/>
    <property type="project" value="UniProtKB-SubCell"/>
</dbReference>
<evidence type="ECO:0000256" key="2">
    <source>
        <dbReference type="ARBA" id="ARBA00005558"/>
    </source>
</evidence>
<dbReference type="RefSeq" id="WP_050058765.1">
    <property type="nucleotide sequence ID" value="NZ_JACHEK010000003.1"/>
</dbReference>
<feature type="domain" description="Gp5/Type VI secretion system Vgr protein OB-fold" evidence="4">
    <location>
        <begin position="373"/>
        <end position="440"/>
    </location>
</feature>
<keyword evidence="3" id="KW-0964">Secreted</keyword>
<comment type="similarity">
    <text evidence="2">Belongs to the VgrG protein family.</text>
</comment>
<dbReference type="PANTHER" id="PTHR32305">
    <property type="match status" value="1"/>
</dbReference>
<dbReference type="Proteomes" id="UP000538666">
    <property type="component" value="Unassembled WGS sequence"/>
</dbReference>
<dbReference type="OrthoDB" id="7033094at2"/>
<keyword evidence="7" id="KW-1185">Reference proteome</keyword>
<dbReference type="Pfam" id="PF22178">
    <property type="entry name" value="Gp5_trimer_C"/>
    <property type="match status" value="1"/>
</dbReference>
<dbReference type="InterPro" id="IPR006531">
    <property type="entry name" value="Gp5/Vgr_OB"/>
</dbReference>
<dbReference type="EMBL" id="JACHEK010000003">
    <property type="protein sequence ID" value="MBB6143626.1"/>
    <property type="molecule type" value="Genomic_DNA"/>
</dbReference>
<name>A0A841JQM0_9BACT</name>
<dbReference type="Gene3D" id="2.30.110.50">
    <property type="match status" value="1"/>
</dbReference>
<protein>
    <submittedName>
        <fullName evidence="6">Type VI secretion system secreted protein VgrG</fullName>
    </submittedName>
</protein>
<reference evidence="6 7" key="1">
    <citation type="submission" date="2020-08" db="EMBL/GenBank/DDBJ databases">
        <title>Genomic Encyclopedia of Type Strains, Phase IV (KMG-IV): sequencing the most valuable type-strain genomes for metagenomic binning, comparative biology and taxonomic classification.</title>
        <authorList>
            <person name="Goeker M."/>
        </authorList>
    </citation>
    <scope>NUCLEOTIDE SEQUENCE [LARGE SCALE GENOMIC DNA]</scope>
    <source>
        <strain evidence="6 7">DSM 103733</strain>
    </source>
</reference>
<organism evidence="6 7">
    <name type="scientific">Silvibacterium bohemicum</name>
    <dbReference type="NCBI Taxonomy" id="1577686"/>
    <lineage>
        <taxon>Bacteria</taxon>
        <taxon>Pseudomonadati</taxon>
        <taxon>Acidobacteriota</taxon>
        <taxon>Terriglobia</taxon>
        <taxon>Terriglobales</taxon>
        <taxon>Acidobacteriaceae</taxon>
        <taxon>Silvibacterium</taxon>
    </lineage>
</organism>
<evidence type="ECO:0000256" key="1">
    <source>
        <dbReference type="ARBA" id="ARBA00004613"/>
    </source>
</evidence>
<dbReference type="InterPro" id="IPR050708">
    <property type="entry name" value="T6SS_VgrG/RHS"/>
</dbReference>
<dbReference type="InterPro" id="IPR054030">
    <property type="entry name" value="Gp5_Vgr_C"/>
</dbReference>
<dbReference type="PANTHER" id="PTHR32305:SF15">
    <property type="entry name" value="PROTEIN RHSA-RELATED"/>
    <property type="match status" value="1"/>
</dbReference>
<dbReference type="NCBIfam" id="TIGR01646">
    <property type="entry name" value="vgr_GE"/>
    <property type="match status" value="1"/>
</dbReference>
<accession>A0A841JQM0</accession>
<evidence type="ECO:0000313" key="7">
    <source>
        <dbReference type="Proteomes" id="UP000538666"/>
    </source>
</evidence>
<dbReference type="Pfam" id="PF05954">
    <property type="entry name" value="Phage_GPD"/>
    <property type="match status" value="1"/>
</dbReference>
<dbReference type="AlphaFoldDB" id="A0A841JQM0"/>
<evidence type="ECO:0000256" key="3">
    <source>
        <dbReference type="ARBA" id="ARBA00022525"/>
    </source>
</evidence>
<feature type="domain" description="Gp5/Type VI secretion system Vgr C-terminal trimerisation" evidence="5">
    <location>
        <begin position="457"/>
        <end position="562"/>
    </location>
</feature>
<dbReference type="NCBIfam" id="TIGR03361">
    <property type="entry name" value="VI_Rhs_Vgr"/>
    <property type="match status" value="1"/>
</dbReference>
<gene>
    <name evidence="6" type="ORF">HNQ77_001575</name>
</gene>
<evidence type="ECO:0000313" key="6">
    <source>
        <dbReference type="EMBL" id="MBB6143626.1"/>
    </source>
</evidence>
<proteinExistence type="inferred from homology"/>
<evidence type="ECO:0000259" key="5">
    <source>
        <dbReference type="Pfam" id="PF22178"/>
    </source>
</evidence>
<dbReference type="SUPFAM" id="SSF69255">
    <property type="entry name" value="gp5 N-terminal domain-like"/>
    <property type="match status" value="1"/>
</dbReference>
<dbReference type="Gene3D" id="2.40.50.230">
    <property type="entry name" value="Gp5 N-terminal domain"/>
    <property type="match status" value="1"/>
</dbReference>
<comment type="subcellular location">
    <subcellularLocation>
        <location evidence="1">Secreted</location>
    </subcellularLocation>
</comment>
<dbReference type="Gene3D" id="3.55.50.10">
    <property type="entry name" value="Baseplate protein-like domains"/>
    <property type="match status" value="1"/>
</dbReference>
<dbReference type="SUPFAM" id="SSF69349">
    <property type="entry name" value="Phage fibre proteins"/>
    <property type="match status" value="1"/>
</dbReference>
<evidence type="ECO:0000259" key="4">
    <source>
        <dbReference type="Pfam" id="PF04717"/>
    </source>
</evidence>